<dbReference type="Pfam" id="PF01588">
    <property type="entry name" value="tRNA_bind"/>
    <property type="match status" value="1"/>
</dbReference>
<keyword evidence="5 16" id="KW-0820">tRNA-binding</keyword>
<dbReference type="InterPro" id="IPR002547">
    <property type="entry name" value="tRNA-bd_dom"/>
</dbReference>
<reference evidence="20 21" key="1">
    <citation type="submission" date="2019-03" db="EMBL/GenBank/DDBJ databases">
        <title>The complete genome sequence of Neokomagataea sp. Jb2 NBRC113641.</title>
        <authorList>
            <person name="Chua K.-O."/>
            <person name="Chan K.-G."/>
            <person name="See-Too W.-S."/>
        </authorList>
    </citation>
    <scope>NUCLEOTIDE SEQUENCE [LARGE SCALE GENOMIC DNA]</scope>
    <source>
        <strain evidence="20 21">Jb2</strain>
    </source>
</reference>
<dbReference type="EMBL" id="SORZ01000001">
    <property type="protein sequence ID" value="TPW35869.1"/>
    <property type="molecule type" value="Genomic_DNA"/>
</dbReference>
<dbReference type="InterPro" id="IPR045864">
    <property type="entry name" value="aa-tRNA-synth_II/BPL/LPL"/>
</dbReference>
<evidence type="ECO:0000256" key="1">
    <source>
        <dbReference type="ARBA" id="ARBA00004496"/>
    </source>
</evidence>
<dbReference type="SUPFAM" id="SSF55681">
    <property type="entry name" value="Class II aaRS and biotin synthetases"/>
    <property type="match status" value="1"/>
</dbReference>
<evidence type="ECO:0000259" key="17">
    <source>
        <dbReference type="PROSITE" id="PS50886"/>
    </source>
</evidence>
<dbReference type="CDD" id="cd02796">
    <property type="entry name" value="tRNA_bind_bactPheRS"/>
    <property type="match status" value="1"/>
</dbReference>
<dbReference type="InterPro" id="IPR033714">
    <property type="entry name" value="tRNA_bind_bactPheRS"/>
</dbReference>
<evidence type="ECO:0000256" key="7">
    <source>
        <dbReference type="ARBA" id="ARBA00022723"/>
    </source>
</evidence>
<feature type="binding site" evidence="15">
    <location>
        <position position="459"/>
    </location>
    <ligand>
        <name>Mg(2+)</name>
        <dbReference type="ChEBI" id="CHEBI:18420"/>
        <note>shared with alpha subunit</note>
    </ligand>
</feature>
<name>A0A506URG2_9PROT</name>
<evidence type="ECO:0000256" key="5">
    <source>
        <dbReference type="ARBA" id="ARBA00022555"/>
    </source>
</evidence>
<accession>A0A506URG2</accession>
<keyword evidence="10 15" id="KW-0460">Magnesium</keyword>
<dbReference type="GO" id="GO:0005524">
    <property type="term" value="F:ATP binding"/>
    <property type="evidence" value="ECO:0007669"/>
    <property type="project" value="UniProtKB-UniRule"/>
</dbReference>
<dbReference type="Pfam" id="PF03484">
    <property type="entry name" value="B5"/>
    <property type="match status" value="1"/>
</dbReference>
<dbReference type="Gene3D" id="2.40.50.140">
    <property type="entry name" value="Nucleic acid-binding proteins"/>
    <property type="match status" value="1"/>
</dbReference>
<keyword evidence="12 15" id="KW-0648">Protein biosynthesis</keyword>
<protein>
    <recommendedName>
        <fullName evidence="15">Phenylalanine--tRNA ligase beta subunit</fullName>
        <ecNumber evidence="15">6.1.1.20</ecNumber>
    </recommendedName>
    <alternativeName>
        <fullName evidence="15">Phenylalanyl-tRNA synthetase beta subunit</fullName>
        <shortName evidence="15">PheRS</shortName>
    </alternativeName>
</protein>
<dbReference type="RefSeq" id="WP_165600283.1">
    <property type="nucleotide sequence ID" value="NZ_SORZ01000001.1"/>
</dbReference>
<organism evidence="20 21">
    <name type="scientific">Oecophyllibacter saccharovorans</name>
    <dbReference type="NCBI Taxonomy" id="2558360"/>
    <lineage>
        <taxon>Bacteria</taxon>
        <taxon>Pseudomonadati</taxon>
        <taxon>Pseudomonadota</taxon>
        <taxon>Alphaproteobacteria</taxon>
        <taxon>Acetobacterales</taxon>
        <taxon>Acetobacteraceae</taxon>
        <taxon>Oecophyllibacter</taxon>
    </lineage>
</organism>
<evidence type="ECO:0000256" key="4">
    <source>
        <dbReference type="ARBA" id="ARBA00022490"/>
    </source>
</evidence>
<dbReference type="SUPFAM" id="SSF56037">
    <property type="entry name" value="PheT/TilS domain"/>
    <property type="match status" value="1"/>
</dbReference>
<dbReference type="GO" id="GO:0009328">
    <property type="term" value="C:phenylalanine-tRNA ligase complex"/>
    <property type="evidence" value="ECO:0007669"/>
    <property type="project" value="TreeGrafter"/>
</dbReference>
<dbReference type="InterPro" id="IPR004532">
    <property type="entry name" value="Phe-tRNA-ligase_IIc_bsu_bact"/>
</dbReference>
<comment type="subunit">
    <text evidence="3 15">Tetramer of two alpha and two beta subunits.</text>
</comment>
<comment type="catalytic activity">
    <reaction evidence="14 15">
        <text>tRNA(Phe) + L-phenylalanine + ATP = L-phenylalanyl-tRNA(Phe) + AMP + diphosphate + H(+)</text>
        <dbReference type="Rhea" id="RHEA:19413"/>
        <dbReference type="Rhea" id="RHEA-COMP:9668"/>
        <dbReference type="Rhea" id="RHEA-COMP:9699"/>
        <dbReference type="ChEBI" id="CHEBI:15378"/>
        <dbReference type="ChEBI" id="CHEBI:30616"/>
        <dbReference type="ChEBI" id="CHEBI:33019"/>
        <dbReference type="ChEBI" id="CHEBI:58095"/>
        <dbReference type="ChEBI" id="CHEBI:78442"/>
        <dbReference type="ChEBI" id="CHEBI:78531"/>
        <dbReference type="ChEBI" id="CHEBI:456215"/>
        <dbReference type="EC" id="6.1.1.20"/>
    </reaction>
</comment>
<dbReference type="InterPro" id="IPR012340">
    <property type="entry name" value="NA-bd_OB-fold"/>
</dbReference>
<dbReference type="AlphaFoldDB" id="A0A506URG2"/>
<dbReference type="NCBIfam" id="TIGR00472">
    <property type="entry name" value="pheT_bact"/>
    <property type="match status" value="1"/>
</dbReference>
<dbReference type="Pfam" id="PF17759">
    <property type="entry name" value="tRNA_synthFbeta"/>
    <property type="match status" value="1"/>
</dbReference>
<feature type="domain" description="TRNA-binding" evidence="17">
    <location>
        <begin position="39"/>
        <end position="150"/>
    </location>
</feature>
<dbReference type="SUPFAM" id="SSF50249">
    <property type="entry name" value="Nucleic acid-binding proteins"/>
    <property type="match status" value="1"/>
</dbReference>
<evidence type="ECO:0000256" key="3">
    <source>
        <dbReference type="ARBA" id="ARBA00011209"/>
    </source>
</evidence>
<feature type="binding site" evidence="15">
    <location>
        <position position="496"/>
    </location>
    <ligand>
        <name>Mg(2+)</name>
        <dbReference type="ChEBI" id="CHEBI:18420"/>
        <note>shared with alpha subunit</note>
    </ligand>
</feature>
<comment type="similarity">
    <text evidence="2 15">Belongs to the phenylalanyl-tRNA synthetase beta subunit family. Type 1 subfamily.</text>
</comment>
<dbReference type="GO" id="GO:0000287">
    <property type="term" value="F:magnesium ion binding"/>
    <property type="evidence" value="ECO:0007669"/>
    <property type="project" value="UniProtKB-UniRule"/>
</dbReference>
<dbReference type="InterPro" id="IPR041616">
    <property type="entry name" value="PheRS_beta_core"/>
</dbReference>
<dbReference type="SUPFAM" id="SSF54991">
    <property type="entry name" value="Anticodon-binding domain of PheRS"/>
    <property type="match status" value="1"/>
</dbReference>
<keyword evidence="9 15" id="KW-0067">ATP-binding</keyword>
<keyword evidence="13 15" id="KW-0030">Aminoacyl-tRNA synthetase</keyword>
<dbReference type="PANTHER" id="PTHR10947:SF0">
    <property type="entry name" value="PHENYLALANINE--TRNA LIGASE BETA SUBUNIT"/>
    <property type="match status" value="1"/>
</dbReference>
<feature type="binding site" evidence="15">
    <location>
        <position position="493"/>
    </location>
    <ligand>
        <name>Mg(2+)</name>
        <dbReference type="ChEBI" id="CHEBI:18420"/>
        <note>shared with alpha subunit</note>
    </ligand>
</feature>
<evidence type="ECO:0000313" key="20">
    <source>
        <dbReference type="EMBL" id="TPW35869.1"/>
    </source>
</evidence>
<keyword evidence="8 15" id="KW-0547">Nucleotide-binding</keyword>
<evidence type="ECO:0000259" key="19">
    <source>
        <dbReference type="PROSITE" id="PS51483"/>
    </source>
</evidence>
<dbReference type="Pfam" id="PF03483">
    <property type="entry name" value="B3_4"/>
    <property type="match status" value="1"/>
</dbReference>
<evidence type="ECO:0000256" key="10">
    <source>
        <dbReference type="ARBA" id="ARBA00022842"/>
    </source>
</evidence>
<sequence>MKFSLSWLKDHLETAASLPEICATLNRIGLEVEGVEDPAEKLQGFRTARILSAERHPDADRLQVCCVDAGPGFENVQVVCGAPNARAGLHVIFAPPGTHIPASGMTIKAGKIRGQASGGMLCSLRELGLGDEDSGIAELPADAPVGEDYARYAALDDPIIEIAITPNRGDALGVRGVARDLAAAGLGQLKPWSPPEVVESLSEAETIAGPSWQISHPDCAWVTGRLIRGVRNGPSPAWLKRRLESVGLRPQSALVDVTNYLMIALGRPLHVFDADRLAGPVLTVGHGQEGETFQALNGQDYALQTQDIVIRDASGPQSLAGIMGGQSSAVDENTQNVFVESALFDPVRIALTGRRLGLQSDARYRFERGVDQARVREGLEAATALIQELCGGKAGPVVSAGAEPGWQRQATLRFARLKDLAGLDVSPDEAVTMLQGLGFELLSREADRAVFSVPSWRNDIASPAGILAQAPALDQDRAQRAAENVAAAEAEADLVEEVLRLRGIDAVTPLRLPQRTQVATSALSPEQSRLNLLRRLCAGRGLMETIGFSFVSSQDAERFGGAPAGERLLNPIAADLDQLRPTPLIPLLRALERNLARGLGQEGEAGFFELGPAFGEHGGRMVLAGVRGGQTARRPGRKGHGFGWEAARDDLTAALLAVGVNQAALTTVAEAPAYYHPGRSGQLRQGPKKVLGTFGELHPRLARKFGFAGPVAMFELALDALPRPKPRQGKGRGAPVLSPLQPVRRDFAFLAGPQVQAQDVLKAVRGAERALPQRGMISNVRLFDVFEGPGLPEGMRSLGVEVTLQPATESLTDAQLEAVTRALAEAVEKATGATLRS</sequence>
<comment type="subcellular location">
    <subcellularLocation>
        <location evidence="1 15">Cytoplasm</location>
    </subcellularLocation>
</comment>
<dbReference type="SMART" id="SM00873">
    <property type="entry name" value="B3_4"/>
    <property type="match status" value="1"/>
</dbReference>
<dbReference type="HAMAP" id="MF_00283">
    <property type="entry name" value="Phe_tRNA_synth_beta1"/>
    <property type="match status" value="1"/>
</dbReference>
<dbReference type="Gene3D" id="3.30.56.10">
    <property type="match status" value="2"/>
</dbReference>
<dbReference type="Proteomes" id="UP000315037">
    <property type="component" value="Unassembled WGS sequence"/>
</dbReference>
<dbReference type="EC" id="6.1.1.20" evidence="15"/>
<dbReference type="Gene3D" id="3.50.40.10">
    <property type="entry name" value="Phenylalanyl-trna Synthetase, Chain B, domain 3"/>
    <property type="match status" value="1"/>
</dbReference>
<feature type="domain" description="FDX-ACB" evidence="18">
    <location>
        <begin position="738"/>
        <end position="836"/>
    </location>
</feature>
<evidence type="ECO:0000256" key="11">
    <source>
        <dbReference type="ARBA" id="ARBA00022884"/>
    </source>
</evidence>
<evidence type="ECO:0000256" key="15">
    <source>
        <dbReference type="HAMAP-Rule" id="MF_00283"/>
    </source>
</evidence>
<keyword evidence="6 15" id="KW-0436">Ligase</keyword>
<keyword evidence="7 15" id="KW-0479">Metal-binding</keyword>
<evidence type="ECO:0000256" key="12">
    <source>
        <dbReference type="ARBA" id="ARBA00022917"/>
    </source>
</evidence>
<dbReference type="PROSITE" id="PS51447">
    <property type="entry name" value="FDX_ACB"/>
    <property type="match status" value="1"/>
</dbReference>
<evidence type="ECO:0000256" key="13">
    <source>
        <dbReference type="ARBA" id="ARBA00023146"/>
    </source>
</evidence>
<dbReference type="GO" id="GO:0004826">
    <property type="term" value="F:phenylalanine-tRNA ligase activity"/>
    <property type="evidence" value="ECO:0007669"/>
    <property type="project" value="UniProtKB-UniRule"/>
</dbReference>
<dbReference type="PROSITE" id="PS51483">
    <property type="entry name" value="B5"/>
    <property type="match status" value="1"/>
</dbReference>
<dbReference type="SMART" id="SM00874">
    <property type="entry name" value="B5"/>
    <property type="match status" value="1"/>
</dbReference>
<evidence type="ECO:0000256" key="6">
    <source>
        <dbReference type="ARBA" id="ARBA00022598"/>
    </source>
</evidence>
<dbReference type="InterPro" id="IPR005147">
    <property type="entry name" value="tRNA_synthase_B5-dom"/>
</dbReference>
<feature type="binding site" evidence="15">
    <location>
        <position position="497"/>
    </location>
    <ligand>
        <name>Mg(2+)</name>
        <dbReference type="ChEBI" id="CHEBI:18420"/>
        <note>shared with alpha subunit</note>
    </ligand>
</feature>
<dbReference type="SMART" id="SM00896">
    <property type="entry name" value="FDX-ACB"/>
    <property type="match status" value="1"/>
</dbReference>
<comment type="cofactor">
    <cofactor evidence="15">
        <name>Mg(2+)</name>
        <dbReference type="ChEBI" id="CHEBI:18420"/>
    </cofactor>
    <text evidence="15">Binds 2 magnesium ions per tetramer.</text>
</comment>
<dbReference type="InterPro" id="IPR005146">
    <property type="entry name" value="B3/B4_tRNA-bd"/>
</dbReference>
<dbReference type="Pfam" id="PF03147">
    <property type="entry name" value="FDX-ACB"/>
    <property type="match status" value="1"/>
</dbReference>
<feature type="domain" description="B5" evidence="19">
    <location>
        <begin position="405"/>
        <end position="509"/>
    </location>
</feature>
<dbReference type="PROSITE" id="PS50886">
    <property type="entry name" value="TRBD"/>
    <property type="match status" value="1"/>
</dbReference>
<keyword evidence="4 15" id="KW-0963">Cytoplasm</keyword>
<dbReference type="InterPro" id="IPR020825">
    <property type="entry name" value="Phe-tRNA_synthase-like_B3/B4"/>
</dbReference>
<dbReference type="CDD" id="cd00769">
    <property type="entry name" value="PheRS_beta_core"/>
    <property type="match status" value="1"/>
</dbReference>
<dbReference type="FunFam" id="2.40.50.140:FF:000045">
    <property type="entry name" value="Phenylalanine--tRNA ligase beta subunit"/>
    <property type="match status" value="1"/>
</dbReference>
<proteinExistence type="inferred from homology"/>
<dbReference type="Gene3D" id="3.30.930.10">
    <property type="entry name" value="Bira Bifunctional Protein, Domain 2"/>
    <property type="match status" value="1"/>
</dbReference>
<evidence type="ECO:0000256" key="2">
    <source>
        <dbReference type="ARBA" id="ARBA00008653"/>
    </source>
</evidence>
<evidence type="ECO:0000256" key="16">
    <source>
        <dbReference type="PROSITE-ProRule" id="PRU00209"/>
    </source>
</evidence>
<dbReference type="PANTHER" id="PTHR10947">
    <property type="entry name" value="PHENYLALANYL-TRNA SYNTHETASE BETA CHAIN AND LEUCINE-RICH REPEAT-CONTAINING PROTEIN 47"/>
    <property type="match status" value="1"/>
</dbReference>
<dbReference type="NCBIfam" id="NF045760">
    <property type="entry name" value="YtpR"/>
    <property type="match status" value="1"/>
</dbReference>
<comment type="caution">
    <text evidence="20">The sequence shown here is derived from an EMBL/GenBank/DDBJ whole genome shotgun (WGS) entry which is preliminary data.</text>
</comment>
<dbReference type="GO" id="GO:0000049">
    <property type="term" value="F:tRNA binding"/>
    <property type="evidence" value="ECO:0007669"/>
    <property type="project" value="UniProtKB-UniRule"/>
</dbReference>
<evidence type="ECO:0000256" key="8">
    <source>
        <dbReference type="ARBA" id="ARBA00022741"/>
    </source>
</evidence>
<dbReference type="GO" id="GO:0006432">
    <property type="term" value="P:phenylalanyl-tRNA aminoacylation"/>
    <property type="evidence" value="ECO:0007669"/>
    <property type="project" value="UniProtKB-UniRule"/>
</dbReference>
<evidence type="ECO:0000256" key="14">
    <source>
        <dbReference type="ARBA" id="ARBA00049255"/>
    </source>
</evidence>
<dbReference type="SUPFAM" id="SSF46955">
    <property type="entry name" value="Putative DNA-binding domain"/>
    <property type="match status" value="1"/>
</dbReference>
<dbReference type="InterPro" id="IPR005121">
    <property type="entry name" value="Fdx_antiC-bd"/>
</dbReference>
<dbReference type="InterPro" id="IPR036690">
    <property type="entry name" value="Fdx_antiC-bd_sf"/>
</dbReference>
<evidence type="ECO:0000256" key="9">
    <source>
        <dbReference type="ARBA" id="ARBA00022840"/>
    </source>
</evidence>
<gene>
    <name evidence="15" type="primary">pheT</name>
    <name evidence="20" type="ORF">E3202_02790</name>
</gene>
<keyword evidence="11 16" id="KW-0694">RNA-binding</keyword>
<evidence type="ECO:0000259" key="18">
    <source>
        <dbReference type="PROSITE" id="PS51447"/>
    </source>
</evidence>
<keyword evidence="21" id="KW-1185">Reference proteome</keyword>
<dbReference type="Gene3D" id="3.30.70.380">
    <property type="entry name" value="Ferrodoxin-fold anticodon-binding domain"/>
    <property type="match status" value="1"/>
</dbReference>
<dbReference type="InterPro" id="IPR045060">
    <property type="entry name" value="Phe-tRNA-ligase_IIc_bsu"/>
</dbReference>
<dbReference type="InterPro" id="IPR009061">
    <property type="entry name" value="DNA-bd_dom_put_sf"/>
</dbReference>
<evidence type="ECO:0000313" key="21">
    <source>
        <dbReference type="Proteomes" id="UP000315037"/>
    </source>
</evidence>